<evidence type="ECO:0000313" key="4">
    <source>
        <dbReference type="Proteomes" id="UP000298595"/>
    </source>
</evidence>
<feature type="domain" description="KilA-N DNA-binding" evidence="2">
    <location>
        <begin position="16"/>
        <end position="102"/>
    </location>
</feature>
<keyword evidence="3" id="KW-0614">Plasmid</keyword>
<evidence type="ECO:0000256" key="1">
    <source>
        <dbReference type="SAM" id="MobiDB-lite"/>
    </source>
</evidence>
<dbReference type="EMBL" id="CP032328">
    <property type="protein sequence ID" value="QCO00602.1"/>
    <property type="molecule type" value="Genomic_DNA"/>
</dbReference>
<reference evidence="3 4" key="1">
    <citation type="submission" date="2018-09" db="EMBL/GenBank/DDBJ databases">
        <title>Whole genome based analysis of evolution and adaptive divergence in Indian and Brazilian strains of Azospirillum brasilense.</title>
        <authorList>
            <person name="Singh C."/>
            <person name="Tripathi A.K."/>
        </authorList>
    </citation>
    <scope>NUCLEOTIDE SEQUENCE [LARGE SCALE GENOMIC DNA]</scope>
    <source>
        <strain evidence="3 4">MTCC4035</strain>
        <plasmid evidence="3 4">p7</plasmid>
    </source>
</reference>
<evidence type="ECO:0000259" key="2">
    <source>
        <dbReference type="Pfam" id="PF10543"/>
    </source>
</evidence>
<accession>A0A4D8Q302</accession>
<dbReference type="AlphaFoldDB" id="A0A4D8Q302"/>
<dbReference type="Pfam" id="PF10543">
    <property type="entry name" value="ORF6N"/>
    <property type="match status" value="1"/>
</dbReference>
<geneLocation type="plasmid" evidence="3 4">
    <name>p7</name>
</geneLocation>
<proteinExistence type="predicted"/>
<dbReference type="Proteomes" id="UP000298595">
    <property type="component" value="Plasmid p7"/>
</dbReference>
<feature type="region of interest" description="Disordered" evidence="1">
    <location>
        <begin position="179"/>
        <end position="210"/>
    </location>
</feature>
<name>A0A4D8Q302_9PROT</name>
<dbReference type="InterPro" id="IPR018873">
    <property type="entry name" value="KilA-N_DNA-bd_domain"/>
</dbReference>
<evidence type="ECO:0000313" key="3">
    <source>
        <dbReference type="EMBL" id="QCO00602.1"/>
    </source>
</evidence>
<dbReference type="KEGG" id="aare:D3093_35470"/>
<gene>
    <name evidence="3" type="ORF">D3093_35470</name>
</gene>
<feature type="compositionally biased region" description="Basic and acidic residues" evidence="1">
    <location>
        <begin position="196"/>
        <end position="210"/>
    </location>
</feature>
<protein>
    <submittedName>
        <fullName evidence="3">ORF6N domain-containing protein</fullName>
    </submittedName>
</protein>
<organism evidence="3 4">
    <name type="scientific">Azospirillum argentinense</name>
    <dbReference type="NCBI Taxonomy" id="2970906"/>
    <lineage>
        <taxon>Bacteria</taxon>
        <taxon>Pseudomonadati</taxon>
        <taxon>Pseudomonadota</taxon>
        <taxon>Alphaproteobacteria</taxon>
        <taxon>Rhodospirillales</taxon>
        <taxon>Azospirillaceae</taxon>
        <taxon>Azospirillum</taxon>
    </lineage>
</organism>
<sequence>MTDTTISSPTASDGQPIAYKGVRVMTTERLATEFGTETVRIQQNHAGNRERFREGIHYHKVVGEELKQLKATSLKTKQFDIDPYARHAFLWTERGAFAHAKILGTDEAWNVHERLVDTYFVVKEGKVSGPSLAERRLRVQERITAIRMVDQIIKTKGPQAASESIADIYASVDVRLPPSRPRAQYEMDLPVDEGEDKATTDVKPESRDGE</sequence>